<accession>A0A1H4T8W6</accession>
<evidence type="ECO:0000313" key="1">
    <source>
        <dbReference type="EMBL" id="SEC52710.1"/>
    </source>
</evidence>
<keyword evidence="2" id="KW-1185">Reference proteome</keyword>
<dbReference type="Proteomes" id="UP000199622">
    <property type="component" value="Unassembled WGS sequence"/>
</dbReference>
<evidence type="ECO:0000313" key="2">
    <source>
        <dbReference type="Proteomes" id="UP000199622"/>
    </source>
</evidence>
<reference evidence="2" key="1">
    <citation type="submission" date="2016-10" db="EMBL/GenBank/DDBJ databases">
        <authorList>
            <person name="Varghese N."/>
            <person name="Submissions S."/>
        </authorList>
    </citation>
    <scope>NUCLEOTIDE SEQUENCE [LARGE SCALE GENOMIC DNA]</scope>
    <source>
        <strain evidence="2">DSM 44544</strain>
    </source>
</reference>
<protein>
    <submittedName>
        <fullName evidence="1">Uncharacterized protein</fullName>
    </submittedName>
</protein>
<proteinExistence type="predicted"/>
<organism evidence="1 2">
    <name type="scientific">Amycolatopsis tolypomycina</name>
    <dbReference type="NCBI Taxonomy" id="208445"/>
    <lineage>
        <taxon>Bacteria</taxon>
        <taxon>Bacillati</taxon>
        <taxon>Actinomycetota</taxon>
        <taxon>Actinomycetes</taxon>
        <taxon>Pseudonocardiales</taxon>
        <taxon>Pseudonocardiaceae</taxon>
        <taxon>Amycolatopsis</taxon>
    </lineage>
</organism>
<name>A0A1H4T8W6_9PSEU</name>
<gene>
    <name evidence="1" type="ORF">SAMN04489727_4077</name>
</gene>
<dbReference type="AlphaFoldDB" id="A0A1H4T8W6"/>
<dbReference type="EMBL" id="FNSO01000004">
    <property type="protein sequence ID" value="SEC52710.1"/>
    <property type="molecule type" value="Genomic_DNA"/>
</dbReference>
<dbReference type="RefSeq" id="WP_167384664.1">
    <property type="nucleotide sequence ID" value="NZ_FNSO01000004.1"/>
</dbReference>
<sequence length="45" mass="5206">MRTPGTESALQELEAAELDWYGEKFTLRRLAPERAARVRHELFGC</sequence>